<accession>A0A9N9DHE5</accession>
<evidence type="ECO:0000313" key="3">
    <source>
        <dbReference type="Proteomes" id="UP000789375"/>
    </source>
</evidence>
<dbReference type="EMBL" id="CAJVPP010003710">
    <property type="protein sequence ID" value="CAG8635526.1"/>
    <property type="molecule type" value="Genomic_DNA"/>
</dbReference>
<feature type="region of interest" description="Disordered" evidence="1">
    <location>
        <begin position="170"/>
        <end position="212"/>
    </location>
</feature>
<name>A0A9N9DHE5_FUNMO</name>
<proteinExistence type="predicted"/>
<dbReference type="AlphaFoldDB" id="A0A9N9DHE5"/>
<dbReference type="Proteomes" id="UP000789375">
    <property type="component" value="Unassembled WGS sequence"/>
</dbReference>
<protein>
    <submittedName>
        <fullName evidence="2">9442_t:CDS:1</fullName>
    </submittedName>
</protein>
<evidence type="ECO:0000313" key="2">
    <source>
        <dbReference type="EMBL" id="CAG8635526.1"/>
    </source>
</evidence>
<comment type="caution">
    <text evidence="2">The sequence shown here is derived from an EMBL/GenBank/DDBJ whole genome shotgun (WGS) entry which is preliminary data.</text>
</comment>
<keyword evidence="3" id="KW-1185">Reference proteome</keyword>
<sequence>MDSMELKTYSTNLLSKISDGKTRAKARKSLKKHSFNPDQVSALIPDQRKSEELEIIRKEAQNAMESENGITRIRALTLFEMLCKPVETLESAEMHIRFYCKRTCSKENCKHIEYLTTYVQKPYKSIPKDLREYGVKHAFRAHGGKKSTLENLKCLSKIALRQKSDRLNAGDNYAIGDTESEDFGPKSDSENTSSPVHQTLSSQPKNDDYNPFKEQIAEIDLMLADPLK</sequence>
<organism evidence="2 3">
    <name type="scientific">Funneliformis mosseae</name>
    <name type="common">Endomycorrhizal fungus</name>
    <name type="synonym">Glomus mosseae</name>
    <dbReference type="NCBI Taxonomy" id="27381"/>
    <lineage>
        <taxon>Eukaryota</taxon>
        <taxon>Fungi</taxon>
        <taxon>Fungi incertae sedis</taxon>
        <taxon>Mucoromycota</taxon>
        <taxon>Glomeromycotina</taxon>
        <taxon>Glomeromycetes</taxon>
        <taxon>Glomerales</taxon>
        <taxon>Glomeraceae</taxon>
        <taxon>Funneliformis</taxon>
    </lineage>
</organism>
<reference evidence="2" key="1">
    <citation type="submission" date="2021-06" db="EMBL/GenBank/DDBJ databases">
        <authorList>
            <person name="Kallberg Y."/>
            <person name="Tangrot J."/>
            <person name="Rosling A."/>
        </authorList>
    </citation>
    <scope>NUCLEOTIDE SEQUENCE</scope>
    <source>
        <strain evidence="2">87-6 pot B 2015</strain>
    </source>
</reference>
<gene>
    <name evidence="2" type="ORF">FMOSSE_LOCUS10713</name>
</gene>
<feature type="compositionally biased region" description="Polar residues" evidence="1">
    <location>
        <begin position="190"/>
        <end position="204"/>
    </location>
</feature>
<evidence type="ECO:0000256" key="1">
    <source>
        <dbReference type="SAM" id="MobiDB-lite"/>
    </source>
</evidence>